<sequence>MAPKQGGDSYRKDQEVLCSHGENHYYAARIIDVRKTDAGETTYRVHYKGWNIRYDEDIKESDTKTRFMEHTPANVERAAKAIRDARMKVKANKKKSLDPKAKKPDDSRQSTPVDHSRGHSVDSDTSLPSSLKGSTKRTAVRKMAVEVIKKVSKGAKGKSTPTATPTPSRKRKADRDTSEAPSEEFGVSSKRDTESPELEPDEEAMATEFIANARAREVESPARGRKIKYDMPNELRMYLLDGDDLVKRLLMLSKIPARVTVREIMDRYMSDPRDTDEEELIDDTMRSVCGNGIKECFNVVLGKILLYKFERPQYSDLYDKERKDYMDRHRSGDASEENEGRPKGRRNHKQGSESGDQQFIPNMNNHYGFHHLVRMIASFEQVLNHLNWPASCLGQIDQFLEDFTRFLVKNREEFAQIKEDFYQAPVDYQRRVFNGAE</sequence>
<keyword evidence="3" id="KW-0805">Transcription regulation</keyword>
<dbReference type="STRING" id="34508.A0A4U8V4W6"/>
<feature type="region of interest" description="Disordered" evidence="6">
    <location>
        <begin position="88"/>
        <end position="201"/>
    </location>
</feature>
<dbReference type="OrthoDB" id="124855at2759"/>
<dbReference type="InterPro" id="IPR053820">
    <property type="entry name" value="MSL3_chromo-like"/>
</dbReference>
<reference evidence="8 9" key="1">
    <citation type="journal article" date="2015" name="Genome Biol.">
        <title>Comparative genomics of Steinernema reveals deeply conserved gene regulatory networks.</title>
        <authorList>
            <person name="Dillman A.R."/>
            <person name="Macchietto M."/>
            <person name="Porter C.F."/>
            <person name="Rogers A."/>
            <person name="Williams B."/>
            <person name="Antoshechkin I."/>
            <person name="Lee M.M."/>
            <person name="Goodwin Z."/>
            <person name="Lu X."/>
            <person name="Lewis E.E."/>
            <person name="Goodrich-Blair H."/>
            <person name="Stock S.P."/>
            <person name="Adams B.J."/>
            <person name="Sternberg P.W."/>
            <person name="Mortazavi A."/>
        </authorList>
    </citation>
    <scope>NUCLEOTIDE SEQUENCE [LARGE SCALE GENOMIC DNA]</scope>
    <source>
        <strain evidence="8 9">ALL</strain>
    </source>
</reference>
<feature type="compositionally biased region" description="Basic and acidic residues" evidence="6">
    <location>
        <begin position="326"/>
        <end position="342"/>
    </location>
</feature>
<dbReference type="Proteomes" id="UP000298663">
    <property type="component" value="Chromosome X"/>
</dbReference>
<dbReference type="AlphaFoldDB" id="A0A4U8V4W6"/>
<dbReference type="GO" id="GO:0035267">
    <property type="term" value="C:NuA4 histone acetyltransferase complex"/>
    <property type="evidence" value="ECO:0007669"/>
    <property type="project" value="TreeGrafter"/>
</dbReference>
<name>A0A4U8V4W6_STECR</name>
<dbReference type="Gene3D" id="1.10.274.30">
    <property type="entry name" value="MRG domain"/>
    <property type="match status" value="1"/>
</dbReference>
<evidence type="ECO:0000256" key="4">
    <source>
        <dbReference type="ARBA" id="ARBA00023163"/>
    </source>
</evidence>
<dbReference type="InterPro" id="IPR008676">
    <property type="entry name" value="MRG"/>
</dbReference>
<proteinExistence type="predicted"/>
<dbReference type="SUPFAM" id="SSF54160">
    <property type="entry name" value="Chromo domain-like"/>
    <property type="match status" value="1"/>
</dbReference>
<feature type="compositionally biased region" description="Polar residues" evidence="6">
    <location>
        <begin position="123"/>
        <end position="133"/>
    </location>
</feature>
<dbReference type="InterPro" id="IPR026541">
    <property type="entry name" value="MRG_dom"/>
</dbReference>
<keyword evidence="2" id="KW-0156">Chromatin regulator</keyword>
<dbReference type="InterPro" id="IPR000953">
    <property type="entry name" value="Chromo/chromo_shadow_dom"/>
</dbReference>
<dbReference type="GO" id="GO:0005634">
    <property type="term" value="C:nucleus"/>
    <property type="evidence" value="ECO:0007669"/>
    <property type="project" value="UniProtKB-SubCell"/>
</dbReference>
<feature type="domain" description="Chromo" evidence="7">
    <location>
        <begin position="25"/>
        <end position="79"/>
    </location>
</feature>
<dbReference type="GO" id="GO:0006355">
    <property type="term" value="P:regulation of DNA-templated transcription"/>
    <property type="evidence" value="ECO:0007669"/>
    <property type="project" value="InterPro"/>
</dbReference>
<evidence type="ECO:0000256" key="3">
    <source>
        <dbReference type="ARBA" id="ARBA00023015"/>
    </source>
</evidence>
<dbReference type="Pfam" id="PF22732">
    <property type="entry name" value="MSL3_chromo-like"/>
    <property type="match status" value="1"/>
</dbReference>
<protein>
    <recommendedName>
        <fullName evidence="7">Chromo domain-containing protein</fullName>
    </recommendedName>
</protein>
<dbReference type="GO" id="GO:0006325">
    <property type="term" value="P:chromatin organization"/>
    <property type="evidence" value="ECO:0007669"/>
    <property type="project" value="UniProtKB-KW"/>
</dbReference>
<dbReference type="Gene3D" id="2.30.30.140">
    <property type="match status" value="1"/>
</dbReference>
<evidence type="ECO:0000259" key="7">
    <source>
        <dbReference type="SMART" id="SM00298"/>
    </source>
</evidence>
<feature type="compositionally biased region" description="Basic and acidic residues" evidence="6">
    <location>
        <begin position="95"/>
        <end position="122"/>
    </location>
</feature>
<dbReference type="InterPro" id="IPR016197">
    <property type="entry name" value="Chromo-like_dom_sf"/>
</dbReference>
<dbReference type="PANTHER" id="PTHR10880">
    <property type="entry name" value="MORTALITY FACTOR 4-LIKE PROTEIN"/>
    <property type="match status" value="1"/>
</dbReference>
<comment type="subcellular location">
    <subcellularLocation>
        <location evidence="1">Nucleus</location>
    </subcellularLocation>
</comment>
<evidence type="ECO:0000313" key="9">
    <source>
        <dbReference type="Proteomes" id="UP000298663"/>
    </source>
</evidence>
<keyword evidence="4" id="KW-0804">Transcription</keyword>
<keyword evidence="5" id="KW-0539">Nucleus</keyword>
<keyword evidence="9" id="KW-1185">Reference proteome</keyword>
<dbReference type="Pfam" id="PF05712">
    <property type="entry name" value="MRG"/>
    <property type="match status" value="1"/>
</dbReference>
<gene>
    <name evidence="8" type="ORF">L596_006587</name>
</gene>
<dbReference type="SMART" id="SM00298">
    <property type="entry name" value="CHROMO"/>
    <property type="match status" value="1"/>
</dbReference>
<dbReference type="PROSITE" id="PS51640">
    <property type="entry name" value="MRG"/>
    <property type="match status" value="1"/>
</dbReference>
<evidence type="ECO:0000256" key="1">
    <source>
        <dbReference type="ARBA" id="ARBA00004123"/>
    </source>
</evidence>
<evidence type="ECO:0000313" key="8">
    <source>
        <dbReference type="EMBL" id="TMS40175.1"/>
    </source>
</evidence>
<evidence type="ECO:0000256" key="2">
    <source>
        <dbReference type="ARBA" id="ARBA00022853"/>
    </source>
</evidence>
<dbReference type="EMBL" id="CM016762">
    <property type="protein sequence ID" value="TMS40175.1"/>
    <property type="molecule type" value="Genomic_DNA"/>
</dbReference>
<accession>A0A4U8V4W6</accession>
<dbReference type="PANTHER" id="PTHR10880:SF48">
    <property type="entry name" value="MORTALITY FACTOR 4 LIKE 2"/>
    <property type="match status" value="1"/>
</dbReference>
<reference evidence="8 9" key="2">
    <citation type="journal article" date="2019" name="G3 (Bethesda)">
        <title>Hybrid Assembly of the Genome of the Entomopathogenic Nematode Steinernema carpocapsae Identifies the X-Chromosome.</title>
        <authorList>
            <person name="Serra L."/>
            <person name="Macchietto M."/>
            <person name="Macias-Munoz A."/>
            <person name="McGill C.J."/>
            <person name="Rodriguez I.M."/>
            <person name="Rodriguez B."/>
            <person name="Murad R."/>
            <person name="Mortazavi A."/>
        </authorList>
    </citation>
    <scope>NUCLEOTIDE SEQUENCE [LARGE SCALE GENOMIC DNA]</scope>
    <source>
        <strain evidence="8 9">ALL</strain>
    </source>
</reference>
<feature type="region of interest" description="Disordered" evidence="6">
    <location>
        <begin position="326"/>
        <end position="360"/>
    </location>
</feature>
<dbReference type="InterPro" id="IPR038217">
    <property type="entry name" value="MRG_C_sf"/>
</dbReference>
<evidence type="ECO:0000256" key="5">
    <source>
        <dbReference type="ARBA" id="ARBA00023242"/>
    </source>
</evidence>
<evidence type="ECO:0000256" key="6">
    <source>
        <dbReference type="SAM" id="MobiDB-lite"/>
    </source>
</evidence>
<organism evidence="8 9">
    <name type="scientific">Steinernema carpocapsae</name>
    <name type="common">Entomopathogenic nematode</name>
    <dbReference type="NCBI Taxonomy" id="34508"/>
    <lineage>
        <taxon>Eukaryota</taxon>
        <taxon>Metazoa</taxon>
        <taxon>Ecdysozoa</taxon>
        <taxon>Nematoda</taxon>
        <taxon>Chromadorea</taxon>
        <taxon>Rhabditida</taxon>
        <taxon>Tylenchina</taxon>
        <taxon>Panagrolaimomorpha</taxon>
        <taxon>Strongyloidoidea</taxon>
        <taxon>Steinernematidae</taxon>
        <taxon>Steinernema</taxon>
    </lineage>
</organism>